<evidence type="ECO:0000256" key="1">
    <source>
        <dbReference type="SAM" id="Phobius"/>
    </source>
</evidence>
<comment type="caution">
    <text evidence="2">The sequence shown here is derived from an EMBL/GenBank/DDBJ whole genome shotgun (WGS) entry which is preliminary data.</text>
</comment>
<protein>
    <submittedName>
        <fullName evidence="2">Uncharacterized protein</fullName>
    </submittedName>
</protein>
<gene>
    <name evidence="2" type="ORF">FC43_GL001704</name>
</gene>
<evidence type="ECO:0000313" key="3">
    <source>
        <dbReference type="Proteomes" id="UP000050816"/>
    </source>
</evidence>
<dbReference type="EMBL" id="AZFK01000044">
    <property type="protein sequence ID" value="KRL89599.1"/>
    <property type="molecule type" value="Genomic_DNA"/>
</dbReference>
<organism evidence="2 3">
    <name type="scientific">Limosilactobacillus ingluviei DSM 15946</name>
    <dbReference type="NCBI Taxonomy" id="1423760"/>
    <lineage>
        <taxon>Bacteria</taxon>
        <taxon>Bacillati</taxon>
        <taxon>Bacillota</taxon>
        <taxon>Bacilli</taxon>
        <taxon>Lactobacillales</taxon>
        <taxon>Lactobacillaceae</taxon>
        <taxon>Limosilactobacillus</taxon>
    </lineage>
</organism>
<dbReference type="PATRIC" id="fig|1423760.3.peg.1779"/>
<dbReference type="Proteomes" id="UP000050816">
    <property type="component" value="Unassembled WGS sequence"/>
</dbReference>
<evidence type="ECO:0000313" key="2">
    <source>
        <dbReference type="EMBL" id="KRL89599.1"/>
    </source>
</evidence>
<accession>A0A0R1U8G3</accession>
<sequence length="53" mass="6315">MIKERNDEILAPVEAVGQIRLFHMLFNENPQLTICVVILLLAIIWHLNYKRRQ</sequence>
<feature type="transmembrane region" description="Helical" evidence="1">
    <location>
        <begin position="31"/>
        <end position="49"/>
    </location>
</feature>
<keyword evidence="1" id="KW-0812">Transmembrane</keyword>
<keyword evidence="1" id="KW-0472">Membrane</keyword>
<proteinExistence type="predicted"/>
<reference evidence="2 3" key="1">
    <citation type="journal article" date="2015" name="Genome Announc.">
        <title>Expanding the biotechnology potential of lactobacilli through comparative genomics of 213 strains and associated genera.</title>
        <authorList>
            <person name="Sun Z."/>
            <person name="Harris H.M."/>
            <person name="McCann A."/>
            <person name="Guo C."/>
            <person name="Argimon S."/>
            <person name="Zhang W."/>
            <person name="Yang X."/>
            <person name="Jeffery I.B."/>
            <person name="Cooney J.C."/>
            <person name="Kagawa T.F."/>
            <person name="Liu W."/>
            <person name="Song Y."/>
            <person name="Salvetti E."/>
            <person name="Wrobel A."/>
            <person name="Rasinkangas P."/>
            <person name="Parkhill J."/>
            <person name="Rea M.C."/>
            <person name="O'Sullivan O."/>
            <person name="Ritari J."/>
            <person name="Douillard F.P."/>
            <person name="Paul Ross R."/>
            <person name="Yang R."/>
            <person name="Briner A.E."/>
            <person name="Felis G.E."/>
            <person name="de Vos W.M."/>
            <person name="Barrangou R."/>
            <person name="Klaenhammer T.R."/>
            <person name="Caufield P.W."/>
            <person name="Cui Y."/>
            <person name="Zhang H."/>
            <person name="O'Toole P.W."/>
        </authorList>
    </citation>
    <scope>NUCLEOTIDE SEQUENCE [LARGE SCALE GENOMIC DNA]</scope>
    <source>
        <strain evidence="2 3">DSM 15946</strain>
    </source>
</reference>
<name>A0A0R1U8G3_9LACO</name>
<keyword evidence="1" id="KW-1133">Transmembrane helix</keyword>
<dbReference type="AlphaFoldDB" id="A0A0R1U8G3"/>